<dbReference type="EMBL" id="CP034710">
    <property type="protein sequence ID" value="AZT39759.1"/>
    <property type="molecule type" value="Genomic_DNA"/>
</dbReference>
<evidence type="ECO:0000313" key="2">
    <source>
        <dbReference type="EMBL" id="AZT44491.1"/>
    </source>
</evidence>
<name>A0A3Q9MW25_SALET</name>
<dbReference type="EMBL" id="CP034699">
    <property type="protein sequence ID" value="AZT44491.1"/>
    <property type="molecule type" value="Genomic_DNA"/>
</dbReference>
<geneLocation type="plasmid" evidence="2">
    <name>pRSE40</name>
</geneLocation>
<dbReference type="Pfam" id="PF08131">
    <property type="entry name" value="Defensin_3"/>
    <property type="match status" value="1"/>
</dbReference>
<evidence type="ECO:0000313" key="1">
    <source>
        <dbReference type="EMBL" id="AZT39759.1"/>
    </source>
</evidence>
<keyword evidence="2" id="KW-0614">Plasmid</keyword>
<reference evidence="2" key="1">
    <citation type="submission" date="2018-12" db="EMBL/GenBank/DDBJ databases">
        <title>Complete genome sequences of twenty non-typhoidal Salmonella isolates from Rwanda.</title>
        <authorList>
            <person name="Byukusenge M."/>
            <person name="Li L."/>
            <person name="Subhashinie K."/>
            <person name="Nzayirambaho M."/>
            <person name="Kuchipudi S.V."/>
            <person name="Jayarao B.M."/>
        </authorList>
    </citation>
    <scope>NUCLEOTIDE SEQUENCE</scope>
    <source>
        <strain evidence="1">RSE21</strain>
        <strain evidence="2">RSE40</strain>
        <plasmid evidence="1">pRSE21</plasmid>
        <plasmid evidence="2">pRSE40</plasmid>
    </source>
</reference>
<protein>
    <submittedName>
        <fullName evidence="2">Uncharacterized protein</fullName>
    </submittedName>
</protein>
<accession>A0A3Q9MW25</accession>
<organism evidence="2">
    <name type="scientific">Salmonella enterica subsp. enterica serovar Karamoja</name>
    <dbReference type="NCBI Taxonomy" id="2500153"/>
    <lineage>
        <taxon>Bacteria</taxon>
        <taxon>Pseudomonadati</taxon>
        <taxon>Pseudomonadota</taxon>
        <taxon>Gammaproteobacteria</taxon>
        <taxon>Enterobacterales</taxon>
        <taxon>Enterobacteriaceae</taxon>
        <taxon>Salmonella</taxon>
    </lineage>
</organism>
<proteinExistence type="predicted"/>
<gene>
    <name evidence="2" type="ORF">EL007_24830</name>
    <name evidence="1" type="ORF">ELZ88_24115</name>
</gene>
<dbReference type="AlphaFoldDB" id="A0A3Q9MW25"/>
<sequence>MFDDVNCYPITLSDCKNV</sequence>
<dbReference type="GO" id="GO:0005576">
    <property type="term" value="C:extracellular region"/>
    <property type="evidence" value="ECO:0007669"/>
    <property type="project" value="InterPro"/>
</dbReference>
<dbReference type="InterPro" id="IPR012553">
    <property type="entry name" value="Defensin_3"/>
</dbReference>
<geneLocation type="plasmid" evidence="1">
    <name>pRSE21</name>
</geneLocation>